<accession>A0A8J6NAC5</accession>
<comment type="caution">
    <text evidence="2">The sequence shown here is derived from an EMBL/GenBank/DDBJ whole genome shotgun (WGS) entry which is preliminary data.</text>
</comment>
<name>A0A8J6NAC5_9BACT</name>
<dbReference type="InterPro" id="IPR029026">
    <property type="entry name" value="tRNA_m1G_MTases_N"/>
</dbReference>
<dbReference type="Pfam" id="PF09936">
    <property type="entry name" value="Methyltrn_RNA_4"/>
    <property type="match status" value="1"/>
</dbReference>
<dbReference type="AlphaFoldDB" id="A0A8J6NAC5"/>
<protein>
    <submittedName>
        <fullName evidence="2">RNA methyltransferase</fullName>
    </submittedName>
</protein>
<evidence type="ECO:0000313" key="2">
    <source>
        <dbReference type="EMBL" id="MBC8316437.1"/>
    </source>
</evidence>
<evidence type="ECO:0000259" key="1">
    <source>
        <dbReference type="Pfam" id="PF09936"/>
    </source>
</evidence>
<dbReference type="GO" id="GO:0008168">
    <property type="term" value="F:methyltransferase activity"/>
    <property type="evidence" value="ECO:0007669"/>
    <property type="project" value="UniProtKB-KW"/>
</dbReference>
<keyword evidence="2" id="KW-0489">Methyltransferase</keyword>
<sequence length="187" mass="20450">MAQVDLALIHYPVLNKNKEIIGAAVTNLDIHDIARAGRTYGVGSFYIVTPYEDQQQLVQEIVSHWRSGYGATYNSDRKEALGGVHVCTDLQALYEQIAVDGKRPVVLATSAQSSECTMWTYSQVKERINQGERILVLFGTAWGLASEVMAEVDAVLPPISGGGDYNHLSVRSAVSIVLDRLLSVDRG</sequence>
<dbReference type="GO" id="GO:0032259">
    <property type="term" value="P:methylation"/>
    <property type="evidence" value="ECO:0007669"/>
    <property type="project" value="UniProtKB-KW"/>
</dbReference>
<dbReference type="CDD" id="cd18085">
    <property type="entry name" value="TM1570-like"/>
    <property type="match status" value="1"/>
</dbReference>
<feature type="domain" description="tRNA (guanine-N(1)-)-methyltransferase C-terminal" evidence="1">
    <location>
        <begin position="4"/>
        <end position="182"/>
    </location>
</feature>
<dbReference type="Gene3D" id="3.40.1280.10">
    <property type="match status" value="1"/>
</dbReference>
<dbReference type="Proteomes" id="UP000614424">
    <property type="component" value="Unassembled WGS sequence"/>
</dbReference>
<dbReference type="InterPro" id="IPR019230">
    <property type="entry name" value="RNA_MeTrfase_C_dom"/>
</dbReference>
<dbReference type="EMBL" id="JACNJZ010000032">
    <property type="protein sequence ID" value="MBC8316437.1"/>
    <property type="molecule type" value="Genomic_DNA"/>
</dbReference>
<proteinExistence type="predicted"/>
<reference evidence="2 3" key="1">
    <citation type="submission" date="2020-08" db="EMBL/GenBank/DDBJ databases">
        <title>Bridging the membrane lipid divide: bacteria of the FCB group superphylum have the potential to synthesize archaeal ether lipids.</title>
        <authorList>
            <person name="Villanueva L."/>
            <person name="Von Meijenfeldt F.A.B."/>
            <person name="Westbye A.B."/>
            <person name="Yadav S."/>
            <person name="Hopmans E.C."/>
            <person name="Dutilh B.E."/>
            <person name="Sinninghe Damste J.S."/>
        </authorList>
    </citation>
    <scope>NUCLEOTIDE SEQUENCE [LARGE SCALE GENOMIC DNA]</scope>
    <source>
        <strain evidence="2">NIOZ-UU47</strain>
    </source>
</reference>
<organism evidence="2 3">
    <name type="scientific">Candidatus Desulfobia pelagia</name>
    <dbReference type="NCBI Taxonomy" id="2841692"/>
    <lineage>
        <taxon>Bacteria</taxon>
        <taxon>Pseudomonadati</taxon>
        <taxon>Thermodesulfobacteriota</taxon>
        <taxon>Desulfobulbia</taxon>
        <taxon>Desulfobulbales</taxon>
        <taxon>Desulfobulbaceae</taxon>
        <taxon>Candidatus Desulfobia</taxon>
    </lineage>
</organism>
<gene>
    <name evidence="2" type="ORF">H8E41_00930</name>
</gene>
<evidence type="ECO:0000313" key="3">
    <source>
        <dbReference type="Proteomes" id="UP000614424"/>
    </source>
</evidence>
<keyword evidence="2" id="KW-0808">Transferase</keyword>